<evidence type="ECO:0000313" key="2">
    <source>
        <dbReference type="Proteomes" id="UP000316079"/>
    </source>
</evidence>
<sequence>MMCLKRKPEHRPTLDEISQHPWLTIKVRRDALFEEPDQTLVDNYPYSK</sequence>
<reference evidence="1 2" key="1">
    <citation type="journal article" date="2019" name="Sci. Data">
        <title>Hybrid genome assembly and annotation of Danionella translucida.</title>
        <authorList>
            <person name="Kadobianskyi M."/>
            <person name="Schulze L."/>
            <person name="Schuelke M."/>
            <person name="Judkewitz B."/>
        </authorList>
    </citation>
    <scope>NUCLEOTIDE SEQUENCE [LARGE SCALE GENOMIC DNA]</scope>
    <source>
        <strain evidence="1 2">Bolton</strain>
    </source>
</reference>
<proteinExistence type="predicted"/>
<dbReference type="EMBL" id="SRMA01024849">
    <property type="protein sequence ID" value="TRZ00009.1"/>
    <property type="molecule type" value="Genomic_DNA"/>
</dbReference>
<dbReference type="AlphaFoldDB" id="A0A553RCU3"/>
<dbReference type="Gene3D" id="1.10.510.10">
    <property type="entry name" value="Transferase(Phosphotransferase) domain 1"/>
    <property type="match status" value="1"/>
</dbReference>
<dbReference type="Proteomes" id="UP000316079">
    <property type="component" value="Unassembled WGS sequence"/>
</dbReference>
<evidence type="ECO:0000313" key="1">
    <source>
        <dbReference type="EMBL" id="TRZ00009.1"/>
    </source>
</evidence>
<protein>
    <recommendedName>
        <fullName evidence="3">Protein kinase domain-containing protein</fullName>
    </recommendedName>
</protein>
<dbReference type="SUPFAM" id="SSF56112">
    <property type="entry name" value="Protein kinase-like (PK-like)"/>
    <property type="match status" value="1"/>
</dbReference>
<gene>
    <name evidence="1" type="ORF">DNTS_022350</name>
</gene>
<dbReference type="EMBL" id="SRMA01024849">
    <property type="protein sequence ID" value="TRZ00008.1"/>
    <property type="molecule type" value="Genomic_DNA"/>
</dbReference>
<evidence type="ECO:0008006" key="3">
    <source>
        <dbReference type="Google" id="ProtNLM"/>
    </source>
</evidence>
<accession>A0A553RCU3</accession>
<keyword evidence="2" id="KW-1185">Reference proteome</keyword>
<dbReference type="InterPro" id="IPR011009">
    <property type="entry name" value="Kinase-like_dom_sf"/>
</dbReference>
<reference evidence="1" key="2">
    <citation type="submission" date="2019-04" db="EMBL/GenBank/DDBJ databases">
        <authorList>
            <person name="Kadobianskyi M."/>
            <person name="Schulze L."/>
            <person name="Schuelke M."/>
            <person name="Judkewitz B."/>
        </authorList>
    </citation>
    <scope>NUCLEOTIDE SEQUENCE</scope>
    <source>
        <strain evidence="1">Bolton</strain>
        <tissue evidence="1">Whole-body</tissue>
    </source>
</reference>
<name>A0A553RCU3_9TELE</name>
<comment type="caution">
    <text evidence="1">The sequence shown here is derived from an EMBL/GenBank/DDBJ whole genome shotgun (WGS) entry which is preliminary data.</text>
</comment>
<organism evidence="1 2">
    <name type="scientific">Danionella cerebrum</name>
    <dbReference type="NCBI Taxonomy" id="2873325"/>
    <lineage>
        <taxon>Eukaryota</taxon>
        <taxon>Metazoa</taxon>
        <taxon>Chordata</taxon>
        <taxon>Craniata</taxon>
        <taxon>Vertebrata</taxon>
        <taxon>Euteleostomi</taxon>
        <taxon>Actinopterygii</taxon>
        <taxon>Neopterygii</taxon>
        <taxon>Teleostei</taxon>
        <taxon>Ostariophysi</taxon>
        <taxon>Cypriniformes</taxon>
        <taxon>Danionidae</taxon>
        <taxon>Danioninae</taxon>
        <taxon>Danionella</taxon>
    </lineage>
</organism>